<dbReference type="AlphaFoldDB" id="A0A8J5JLS4"/>
<reference evidence="1" key="1">
    <citation type="journal article" date="2021" name="Sci. Adv.">
        <title>The American lobster genome reveals insights on longevity, neural, and immune adaptations.</title>
        <authorList>
            <person name="Polinski J.M."/>
            <person name="Zimin A.V."/>
            <person name="Clark K.F."/>
            <person name="Kohn A.B."/>
            <person name="Sadowski N."/>
            <person name="Timp W."/>
            <person name="Ptitsyn A."/>
            <person name="Khanna P."/>
            <person name="Romanova D.Y."/>
            <person name="Williams P."/>
            <person name="Greenwood S.J."/>
            <person name="Moroz L.L."/>
            <person name="Walt D.R."/>
            <person name="Bodnar A.G."/>
        </authorList>
    </citation>
    <scope>NUCLEOTIDE SEQUENCE</scope>
    <source>
        <strain evidence="1">GMGI-L3</strain>
    </source>
</reference>
<sequence length="310" mass="35126">LEEEPCLFTSAEWLKEQVQSPQVYLQLRVATRQDHLFILNHVLRCPPGVGAWAPSCIQIGGPWEQDGIDGGVCGGMLGCWPLDHALTVLSTILNPVKAREDFLHHLKETALPSQVDEDKNLSEDKNDNVWVVVDSSGEDEEDPAQLWARFNENDVVQILNQVPFKEIFQHILLIKEEDGSLNYDVSCTSHQGFMKLFAFATHLLQLFRTGLATYSQVEYDQLFEKAVETIFSSPRSGAWQFLAVIPYSSVSLSQLWKIVYKLHIGMRDESVSTTSKESEGDKSNQEWADLVTHADTRGQFHDYLVNMEEN</sequence>
<dbReference type="InterPro" id="IPR051436">
    <property type="entry name" value="Autophagy-related_EPG5"/>
</dbReference>
<dbReference type="GO" id="GO:0005737">
    <property type="term" value="C:cytoplasm"/>
    <property type="evidence" value="ECO:0007669"/>
    <property type="project" value="TreeGrafter"/>
</dbReference>
<dbReference type="GO" id="GO:0097352">
    <property type="term" value="P:autophagosome maturation"/>
    <property type="evidence" value="ECO:0007669"/>
    <property type="project" value="TreeGrafter"/>
</dbReference>
<comment type="caution">
    <text evidence="1">The sequence shown here is derived from an EMBL/GenBank/DDBJ whole genome shotgun (WGS) entry which is preliminary data.</text>
</comment>
<dbReference type="Proteomes" id="UP000747542">
    <property type="component" value="Unassembled WGS sequence"/>
</dbReference>
<dbReference type="EMBL" id="JAHLQT010031815">
    <property type="protein sequence ID" value="KAG7159886.1"/>
    <property type="molecule type" value="Genomic_DNA"/>
</dbReference>
<protein>
    <submittedName>
        <fullName evidence="1">Ectopic P granules protein 5-like 2</fullName>
    </submittedName>
</protein>
<accession>A0A8J5JLS4</accession>
<evidence type="ECO:0000313" key="2">
    <source>
        <dbReference type="Proteomes" id="UP000747542"/>
    </source>
</evidence>
<keyword evidence="2" id="KW-1185">Reference proteome</keyword>
<gene>
    <name evidence="1" type="primary">Epg5-L2</name>
    <name evidence="1" type="ORF">Hamer_G027687</name>
</gene>
<feature type="non-terminal residue" evidence="1">
    <location>
        <position position="310"/>
    </location>
</feature>
<proteinExistence type="predicted"/>
<organism evidence="1 2">
    <name type="scientific">Homarus americanus</name>
    <name type="common">American lobster</name>
    <dbReference type="NCBI Taxonomy" id="6706"/>
    <lineage>
        <taxon>Eukaryota</taxon>
        <taxon>Metazoa</taxon>
        <taxon>Ecdysozoa</taxon>
        <taxon>Arthropoda</taxon>
        <taxon>Crustacea</taxon>
        <taxon>Multicrustacea</taxon>
        <taxon>Malacostraca</taxon>
        <taxon>Eumalacostraca</taxon>
        <taxon>Eucarida</taxon>
        <taxon>Decapoda</taxon>
        <taxon>Pleocyemata</taxon>
        <taxon>Astacidea</taxon>
        <taxon>Nephropoidea</taxon>
        <taxon>Nephropidae</taxon>
        <taxon>Homarus</taxon>
    </lineage>
</organism>
<dbReference type="PANTHER" id="PTHR31139">
    <property type="entry name" value="ECTOPIC P GRANULES PROTEIN 5 HOMOLOG"/>
    <property type="match status" value="1"/>
</dbReference>
<name>A0A8J5JLS4_HOMAM</name>
<dbReference type="PANTHER" id="PTHR31139:SF4">
    <property type="entry name" value="ECTOPIC P GRANULES PROTEIN 5 HOMOLOG"/>
    <property type="match status" value="1"/>
</dbReference>
<evidence type="ECO:0000313" key="1">
    <source>
        <dbReference type="EMBL" id="KAG7159886.1"/>
    </source>
</evidence>